<keyword evidence="1" id="KW-0472">Membrane</keyword>
<dbReference type="Proteomes" id="UP000044602">
    <property type="component" value="Unassembled WGS sequence"/>
</dbReference>
<feature type="non-terminal residue" evidence="3">
    <location>
        <position position="484"/>
    </location>
</feature>
<keyword evidence="1" id="KW-1133">Transmembrane helix</keyword>
<evidence type="ECO:0000259" key="2">
    <source>
        <dbReference type="SMART" id="SM01311"/>
    </source>
</evidence>
<dbReference type="InterPro" id="IPR037159">
    <property type="entry name" value="RNA_POL_N_sf"/>
</dbReference>
<protein>
    <recommendedName>
        <fullName evidence="2">DNA-directed RNA polymerase N-terminal domain-containing protein</fullName>
    </recommendedName>
</protein>
<accession>A0A0G4N0Q5</accession>
<reference evidence="3 4" key="1">
    <citation type="submission" date="2015-05" db="EMBL/GenBank/DDBJ databases">
        <authorList>
            <person name="Wang D.B."/>
            <person name="Wang M."/>
        </authorList>
    </citation>
    <scope>NUCLEOTIDE SEQUENCE [LARGE SCALE GENOMIC DNA]</scope>
    <source>
        <strain evidence="3">VL1</strain>
    </source>
</reference>
<keyword evidence="1" id="KW-0812">Transmembrane</keyword>
<dbReference type="SMART" id="SM01311">
    <property type="entry name" value="RPOL_N"/>
    <property type="match status" value="1"/>
</dbReference>
<gene>
    <name evidence="3" type="ORF">BN1708_016757</name>
</gene>
<evidence type="ECO:0000256" key="1">
    <source>
        <dbReference type="SAM" id="Phobius"/>
    </source>
</evidence>
<keyword evidence="4" id="KW-1185">Reference proteome</keyword>
<evidence type="ECO:0000313" key="4">
    <source>
        <dbReference type="Proteomes" id="UP000044602"/>
    </source>
</evidence>
<feature type="transmembrane region" description="Helical" evidence="1">
    <location>
        <begin position="374"/>
        <end position="392"/>
    </location>
</feature>
<dbReference type="EMBL" id="CVQH01026017">
    <property type="protein sequence ID" value="CRK39890.1"/>
    <property type="molecule type" value="Genomic_DNA"/>
</dbReference>
<dbReference type="STRING" id="100787.A0A0G4N0Q5"/>
<organism evidence="3 4">
    <name type="scientific">Verticillium longisporum</name>
    <name type="common">Verticillium dahliae var. longisporum</name>
    <dbReference type="NCBI Taxonomy" id="100787"/>
    <lineage>
        <taxon>Eukaryota</taxon>
        <taxon>Fungi</taxon>
        <taxon>Dikarya</taxon>
        <taxon>Ascomycota</taxon>
        <taxon>Pezizomycotina</taxon>
        <taxon>Sordariomycetes</taxon>
        <taxon>Hypocreomycetidae</taxon>
        <taxon>Glomerellales</taxon>
        <taxon>Plectosphaerellaceae</taxon>
        <taxon>Verticillium</taxon>
    </lineage>
</organism>
<name>A0A0G4N0Q5_VERLO</name>
<dbReference type="Gene3D" id="1.10.1320.10">
    <property type="entry name" value="DNA-directed RNA polymerase, N-terminal domain"/>
    <property type="match status" value="1"/>
</dbReference>
<dbReference type="Pfam" id="PF14700">
    <property type="entry name" value="RPOL_N"/>
    <property type="match status" value="1"/>
</dbReference>
<feature type="domain" description="DNA-directed RNA polymerase N-terminal" evidence="2">
    <location>
        <begin position="283"/>
        <end position="477"/>
    </location>
</feature>
<dbReference type="AlphaFoldDB" id="A0A0G4N0Q5"/>
<sequence>MDDVPLTEPSSFGGMKAAAMPAYPSMINRPRYHDLRAFDPSSPLRVQEATAPIPRARTSLTGVPGDVDEMVAIFDACLRVDNLERAGLVLKRLGAVEGVPSQELMILGNQFLRASLEQLRSHPDRKQAGDLHKWYELFVRGKGLPQTAETVACMLKASLLSEHQPGRLDRLVLRYMSMAPGEAGLRVLSMADILNDQDLATITEVCPTYNLAPEEPSAAVEEAEEKATQPTRLPPQLLGELPEVLATPQKGFGLKTLKQTLTLFDKMPQDCDISTLSYEQQREIQARLERDCIDAAVERWREENESLKKMGLNSSVSAASLNSRLYDWQLALEARLTDEMRKVELAEAKPRKTPEDYDRCTYGPFLRLSTPSRLAAVIFGILFSMVELVTLANATHQIPRLRTAFLALFDLLLCVLGMVSFFYVMIRRGWRPQQGRAYSRDDPYRDDKATWAPWYTWLQLAAAILHFLYMLMHCVSACREGRRD</sequence>
<evidence type="ECO:0000313" key="3">
    <source>
        <dbReference type="EMBL" id="CRK39890.1"/>
    </source>
</evidence>
<feature type="transmembrane region" description="Helical" evidence="1">
    <location>
        <begin position="404"/>
        <end position="426"/>
    </location>
</feature>
<dbReference type="InterPro" id="IPR029262">
    <property type="entry name" value="RPOL_N"/>
</dbReference>
<proteinExistence type="predicted"/>
<feature type="transmembrane region" description="Helical" evidence="1">
    <location>
        <begin position="454"/>
        <end position="475"/>
    </location>
</feature>